<evidence type="ECO:0000256" key="5">
    <source>
        <dbReference type="ARBA" id="ARBA00023204"/>
    </source>
</evidence>
<keyword evidence="4 6" id="KW-0233">DNA recombination</keyword>
<dbReference type="GO" id="GO:0006310">
    <property type="term" value="P:DNA recombination"/>
    <property type="evidence" value="ECO:0007669"/>
    <property type="project" value="UniProtKB-UniRule"/>
</dbReference>
<evidence type="ECO:0000313" key="10">
    <source>
        <dbReference type="Proteomes" id="UP000191153"/>
    </source>
</evidence>
<dbReference type="Pfam" id="PF14520">
    <property type="entry name" value="HHH_5"/>
    <property type="match status" value="1"/>
</dbReference>
<dbReference type="InterPro" id="IPR012340">
    <property type="entry name" value="NA-bd_OB-fold"/>
</dbReference>
<keyword evidence="2 6" id="KW-0227">DNA damage</keyword>
<accession>A0A1T4KTJ3</accession>
<gene>
    <name evidence="6" type="primary">ruvA</name>
    <name evidence="9" type="ORF">SAMN02745174_00583</name>
</gene>
<dbReference type="InterPro" id="IPR000085">
    <property type="entry name" value="RuvA"/>
</dbReference>
<proteinExistence type="inferred from homology"/>
<dbReference type="Proteomes" id="UP000191153">
    <property type="component" value="Unassembled WGS sequence"/>
</dbReference>
<protein>
    <recommendedName>
        <fullName evidence="6">Holliday junction branch migration complex subunit RuvA</fullName>
    </recommendedName>
</protein>
<evidence type="ECO:0000259" key="7">
    <source>
        <dbReference type="Pfam" id="PF01330"/>
    </source>
</evidence>
<evidence type="ECO:0000259" key="8">
    <source>
        <dbReference type="Pfam" id="PF07499"/>
    </source>
</evidence>
<dbReference type="SUPFAM" id="SSF50249">
    <property type="entry name" value="Nucleic acid-binding proteins"/>
    <property type="match status" value="1"/>
</dbReference>
<dbReference type="InterPro" id="IPR010994">
    <property type="entry name" value="RuvA_2-like"/>
</dbReference>
<comment type="similarity">
    <text evidence="6">Belongs to the RuvA family.</text>
</comment>
<keyword evidence="9" id="KW-0347">Helicase</keyword>
<organism evidence="9 10">
    <name type="scientific">Cetobacterium ceti</name>
    <dbReference type="NCBI Taxonomy" id="180163"/>
    <lineage>
        <taxon>Bacteria</taxon>
        <taxon>Fusobacteriati</taxon>
        <taxon>Fusobacteriota</taxon>
        <taxon>Fusobacteriia</taxon>
        <taxon>Fusobacteriales</taxon>
        <taxon>Fusobacteriaceae</taxon>
        <taxon>Cetobacterium</taxon>
    </lineage>
</organism>
<dbReference type="GO" id="GO:0009379">
    <property type="term" value="C:Holliday junction helicase complex"/>
    <property type="evidence" value="ECO:0007669"/>
    <property type="project" value="InterPro"/>
</dbReference>
<reference evidence="9 10" key="1">
    <citation type="submission" date="2017-02" db="EMBL/GenBank/DDBJ databases">
        <authorList>
            <person name="Peterson S.W."/>
        </authorList>
    </citation>
    <scope>NUCLEOTIDE SEQUENCE [LARGE SCALE GENOMIC DNA]</scope>
    <source>
        <strain evidence="9 10">ATCC 700028</strain>
    </source>
</reference>
<keyword evidence="9" id="KW-0067">ATP-binding</keyword>
<dbReference type="AlphaFoldDB" id="A0A1T4KTJ3"/>
<dbReference type="GO" id="GO:0000400">
    <property type="term" value="F:four-way junction DNA binding"/>
    <property type="evidence" value="ECO:0007669"/>
    <property type="project" value="UniProtKB-UniRule"/>
</dbReference>
<dbReference type="GO" id="GO:0009378">
    <property type="term" value="F:four-way junction helicase activity"/>
    <property type="evidence" value="ECO:0007669"/>
    <property type="project" value="InterPro"/>
</dbReference>
<dbReference type="EMBL" id="FUWX01000005">
    <property type="protein sequence ID" value="SJZ45752.1"/>
    <property type="molecule type" value="Genomic_DNA"/>
</dbReference>
<sequence>MFEYLNGIVAFKRPEYSGIDVNGIGYKVYTSLKTYDKISVGEKVKIYIYNYIKEDAFKLVGFLEEGERELFEMLIGVSGVGLSLALAILSTFSMNDLREIVLNEDYKTLKKVPKLGEKKSQQVIIDLKSKIKKLNLLSIEGFEEKSNINLIEDELYLALEALGYSKKEIDKLISPEEIREFTNIEDAIKGVLKKIQKRS</sequence>
<dbReference type="NCBIfam" id="TIGR00084">
    <property type="entry name" value="ruvA"/>
    <property type="match status" value="1"/>
</dbReference>
<keyword evidence="9" id="KW-0378">Hydrolase</keyword>
<comment type="caution">
    <text evidence="6">Lacks conserved residue(s) required for the propagation of feature annotation.</text>
</comment>
<feature type="domain" description="DNA helicase Holliday junction RuvA type" evidence="7">
    <location>
        <begin position="1"/>
        <end position="59"/>
    </location>
</feature>
<dbReference type="InterPro" id="IPR011114">
    <property type="entry name" value="RuvA_C"/>
</dbReference>
<dbReference type="GO" id="GO:0006281">
    <property type="term" value="P:DNA repair"/>
    <property type="evidence" value="ECO:0007669"/>
    <property type="project" value="UniProtKB-UniRule"/>
</dbReference>
<dbReference type="Gene3D" id="1.10.150.20">
    <property type="entry name" value="5' to 3' exonuclease, C-terminal subdomain"/>
    <property type="match status" value="1"/>
</dbReference>
<dbReference type="STRING" id="180163.SAMN02745174_00583"/>
<evidence type="ECO:0000313" key="9">
    <source>
        <dbReference type="EMBL" id="SJZ45752.1"/>
    </source>
</evidence>
<evidence type="ECO:0000256" key="1">
    <source>
        <dbReference type="ARBA" id="ARBA00022490"/>
    </source>
</evidence>
<comment type="subunit">
    <text evidence="6">Homotetramer. Forms an RuvA(8)-RuvB(12)-Holliday junction (HJ) complex. HJ DNA is sandwiched between 2 RuvA tetramers; dsDNA enters through RuvA and exits via RuvB. An RuvB hexamer assembles on each DNA strand where it exits the tetramer. Each RuvB hexamer is contacted by two RuvA subunits (via domain III) on 2 adjacent RuvB subunits; this complex drives branch migration. In the full resolvosome a probable DNA-RuvA(4)-RuvB(12)-RuvC(2) complex forms which resolves the HJ.</text>
</comment>
<dbReference type="GO" id="GO:0048476">
    <property type="term" value="C:Holliday junction resolvase complex"/>
    <property type="evidence" value="ECO:0007669"/>
    <property type="project" value="UniProtKB-UniRule"/>
</dbReference>
<dbReference type="Pfam" id="PF01330">
    <property type="entry name" value="RuvA_N"/>
    <property type="match status" value="1"/>
</dbReference>
<dbReference type="HAMAP" id="MF_00031">
    <property type="entry name" value="DNA_HJ_migration_RuvA"/>
    <property type="match status" value="1"/>
</dbReference>
<comment type="function">
    <text evidence="6">The RuvA-RuvB-RuvC complex processes Holliday junction (HJ) DNA during genetic recombination and DNA repair, while the RuvA-RuvB complex plays an important role in the rescue of blocked DNA replication forks via replication fork reversal (RFR). RuvA specifically binds to HJ cruciform DNA, conferring on it an open structure. The RuvB hexamer acts as an ATP-dependent pump, pulling dsDNA into and through the RuvAB complex. HJ branch migration allows RuvC to scan DNA until it finds its consensus sequence, where it cleaves and resolves the cruciform DNA.</text>
</comment>
<dbReference type="InterPro" id="IPR013849">
    <property type="entry name" value="DNA_helicase_Holl-junc_RuvA_I"/>
</dbReference>
<keyword evidence="9" id="KW-0547">Nucleotide-binding</keyword>
<dbReference type="OrthoDB" id="5293449at2"/>
<dbReference type="GO" id="GO:0005524">
    <property type="term" value="F:ATP binding"/>
    <property type="evidence" value="ECO:0007669"/>
    <property type="project" value="InterPro"/>
</dbReference>
<dbReference type="GO" id="GO:0005737">
    <property type="term" value="C:cytoplasm"/>
    <property type="evidence" value="ECO:0007669"/>
    <property type="project" value="UniProtKB-SubCell"/>
</dbReference>
<keyword evidence="10" id="KW-1185">Reference proteome</keyword>
<keyword evidence="5 6" id="KW-0234">DNA repair</keyword>
<dbReference type="SUPFAM" id="SSF47781">
    <property type="entry name" value="RuvA domain 2-like"/>
    <property type="match status" value="1"/>
</dbReference>
<keyword evidence="1 6" id="KW-0963">Cytoplasm</keyword>
<evidence type="ECO:0000256" key="3">
    <source>
        <dbReference type="ARBA" id="ARBA00023125"/>
    </source>
</evidence>
<comment type="subcellular location">
    <subcellularLocation>
        <location evidence="6">Cytoplasm</location>
    </subcellularLocation>
</comment>
<evidence type="ECO:0000256" key="6">
    <source>
        <dbReference type="HAMAP-Rule" id="MF_00031"/>
    </source>
</evidence>
<feature type="region of interest" description="Domain III" evidence="6">
    <location>
        <begin position="146"/>
        <end position="199"/>
    </location>
</feature>
<dbReference type="RefSeq" id="WP_078693111.1">
    <property type="nucleotide sequence ID" value="NZ_FUWX01000005.1"/>
</dbReference>
<dbReference type="CDD" id="cd14332">
    <property type="entry name" value="UBA_RuvA_C"/>
    <property type="match status" value="1"/>
</dbReference>
<name>A0A1T4KTJ3_9FUSO</name>
<evidence type="ECO:0000256" key="4">
    <source>
        <dbReference type="ARBA" id="ARBA00023172"/>
    </source>
</evidence>
<comment type="domain">
    <text evidence="6">Has three domains with a flexible linker between the domains II and III and assumes an 'L' shape. Domain III is highly mobile and contacts RuvB.</text>
</comment>
<evidence type="ECO:0000256" key="2">
    <source>
        <dbReference type="ARBA" id="ARBA00022763"/>
    </source>
</evidence>
<keyword evidence="3 6" id="KW-0238">DNA-binding</keyword>
<feature type="domain" description="Holliday junction DNA helicase RuvA C-terminal" evidence="8">
    <location>
        <begin position="153"/>
        <end position="195"/>
    </location>
</feature>
<dbReference type="Gene3D" id="2.40.50.140">
    <property type="entry name" value="Nucleic acid-binding proteins"/>
    <property type="match status" value="1"/>
</dbReference>
<dbReference type="Pfam" id="PF07499">
    <property type="entry name" value="RuvA_C"/>
    <property type="match status" value="1"/>
</dbReference>